<dbReference type="InterPro" id="IPR000209">
    <property type="entry name" value="Peptidase_S8/S53_dom"/>
</dbReference>
<dbReference type="RefSeq" id="WP_188550997.1">
    <property type="nucleotide sequence ID" value="NZ_BMFY01000009.1"/>
</dbReference>
<dbReference type="Proteomes" id="UP000616114">
    <property type="component" value="Unassembled WGS sequence"/>
</dbReference>
<evidence type="ECO:0000256" key="5">
    <source>
        <dbReference type="PROSITE-ProRule" id="PRU01240"/>
    </source>
</evidence>
<dbReference type="InterPro" id="IPR050131">
    <property type="entry name" value="Peptidase_S8_subtilisin-like"/>
</dbReference>
<evidence type="ECO:0000259" key="8">
    <source>
        <dbReference type="Pfam" id="PF00082"/>
    </source>
</evidence>
<dbReference type="AlphaFoldDB" id="A0A8J2TZ82"/>
<evidence type="ECO:0000256" key="4">
    <source>
        <dbReference type="ARBA" id="ARBA00022825"/>
    </source>
</evidence>
<dbReference type="EMBL" id="BMFY01000009">
    <property type="protein sequence ID" value="GGA18988.1"/>
    <property type="molecule type" value="Genomic_DNA"/>
</dbReference>
<dbReference type="PROSITE" id="PS00136">
    <property type="entry name" value="SUBTILASE_ASP"/>
    <property type="match status" value="1"/>
</dbReference>
<keyword evidence="7" id="KW-0472">Membrane</keyword>
<feature type="active site" description="Charge relay system" evidence="5">
    <location>
        <position position="121"/>
    </location>
</feature>
<evidence type="ECO:0000256" key="6">
    <source>
        <dbReference type="SAM" id="MobiDB-lite"/>
    </source>
</evidence>
<dbReference type="InterPro" id="IPR015500">
    <property type="entry name" value="Peptidase_S8_subtilisin-rel"/>
</dbReference>
<dbReference type="PROSITE" id="PS51892">
    <property type="entry name" value="SUBTILASE"/>
    <property type="match status" value="1"/>
</dbReference>
<gene>
    <name evidence="9" type="ORF">GCM10011333_22670</name>
</gene>
<feature type="domain" description="Peptidase S8/S53" evidence="8">
    <location>
        <begin position="74"/>
        <end position="335"/>
    </location>
</feature>
<dbReference type="GO" id="GO:0006508">
    <property type="term" value="P:proteolysis"/>
    <property type="evidence" value="ECO:0007669"/>
    <property type="project" value="UniProtKB-KW"/>
</dbReference>
<dbReference type="InterPro" id="IPR022398">
    <property type="entry name" value="Peptidase_S8_His-AS"/>
</dbReference>
<evidence type="ECO:0000256" key="1">
    <source>
        <dbReference type="ARBA" id="ARBA00011073"/>
    </source>
</evidence>
<comment type="caution">
    <text evidence="9">The sequence shown here is derived from an EMBL/GenBank/DDBJ whole genome shotgun (WGS) entry which is preliminary data.</text>
</comment>
<reference evidence="9" key="2">
    <citation type="submission" date="2020-09" db="EMBL/GenBank/DDBJ databases">
        <authorList>
            <person name="Sun Q."/>
            <person name="Zhou Y."/>
        </authorList>
    </citation>
    <scope>NUCLEOTIDE SEQUENCE</scope>
    <source>
        <strain evidence="9">CGMCC 1.12785</strain>
    </source>
</reference>
<keyword evidence="7" id="KW-0812">Transmembrane</keyword>
<evidence type="ECO:0000256" key="2">
    <source>
        <dbReference type="ARBA" id="ARBA00022670"/>
    </source>
</evidence>
<keyword evidence="7" id="KW-1133">Transmembrane helix</keyword>
<feature type="active site" description="Charge relay system" evidence="5">
    <location>
        <position position="83"/>
    </location>
</feature>
<dbReference type="PRINTS" id="PR00723">
    <property type="entry name" value="SUBTILISIN"/>
</dbReference>
<comment type="similarity">
    <text evidence="1 5">Belongs to the peptidase S8 family.</text>
</comment>
<dbReference type="PROSITE" id="PS00137">
    <property type="entry name" value="SUBTILASE_HIS"/>
    <property type="match status" value="1"/>
</dbReference>
<sequence length="439" mass="45144">MESELNSPMPRSRAPRRPRPASPAARRLLHLAAALLLAAPLLVAPLPASLPAAAHEAWYLEQLGIQEIWEETRGEGARVAVIDSGVDDSHPGLPELAGARSFGDPGTDGTEPIGAQNVLFHGTAVASVIAGNGQDGNPTGVAPEAELLSASVWLGGGGPDDVPGARDQVADAVRWAADEGADVINLSLGWSEPSWPESWDEAFQYAMDKDVLIIACVGNRRQGAEQAWSPSTMPGVLGVGGLDREGRLAPDASAPGTAVDLMGPGVQIPVAWHEGGTGLAEGSSFAAPIVAGVAALMRAGDPEASAQDIAARLLQTARPVPGHDGELPDAAVGHGRVDPPAAFASRATGSAETLGDLEAWVAMHRQAEPLRTEPIETPDEAGTDAVVQRLEPGRAEAAQRHAPLPVAGIAVTSGLLLAAVFTLVIALAARLKPQRAPKS</sequence>
<reference evidence="9" key="1">
    <citation type="journal article" date="2014" name="Int. J. Syst. Evol. Microbiol.">
        <title>Complete genome sequence of Corynebacterium casei LMG S-19264T (=DSM 44701T), isolated from a smear-ripened cheese.</title>
        <authorList>
            <consortium name="US DOE Joint Genome Institute (JGI-PGF)"/>
            <person name="Walter F."/>
            <person name="Albersmeier A."/>
            <person name="Kalinowski J."/>
            <person name="Ruckert C."/>
        </authorList>
    </citation>
    <scope>NUCLEOTIDE SEQUENCE</scope>
    <source>
        <strain evidence="9">CGMCC 1.12785</strain>
    </source>
</reference>
<feature type="transmembrane region" description="Helical" evidence="7">
    <location>
        <begin position="406"/>
        <end position="429"/>
    </location>
</feature>
<feature type="active site" description="Charge relay system" evidence="5">
    <location>
        <position position="284"/>
    </location>
</feature>
<dbReference type="PANTHER" id="PTHR43806:SF11">
    <property type="entry name" value="CEREVISIN-RELATED"/>
    <property type="match status" value="1"/>
</dbReference>
<dbReference type="PANTHER" id="PTHR43806">
    <property type="entry name" value="PEPTIDASE S8"/>
    <property type="match status" value="1"/>
</dbReference>
<evidence type="ECO:0000256" key="3">
    <source>
        <dbReference type="ARBA" id="ARBA00022801"/>
    </source>
</evidence>
<dbReference type="GO" id="GO:0004252">
    <property type="term" value="F:serine-type endopeptidase activity"/>
    <property type="evidence" value="ECO:0007669"/>
    <property type="project" value="UniProtKB-UniRule"/>
</dbReference>
<evidence type="ECO:0000256" key="7">
    <source>
        <dbReference type="SAM" id="Phobius"/>
    </source>
</evidence>
<evidence type="ECO:0000313" key="9">
    <source>
        <dbReference type="EMBL" id="GGA18988.1"/>
    </source>
</evidence>
<dbReference type="InterPro" id="IPR023827">
    <property type="entry name" value="Peptidase_S8_Asp-AS"/>
</dbReference>
<dbReference type="Gene3D" id="3.40.50.200">
    <property type="entry name" value="Peptidase S8/S53 domain"/>
    <property type="match status" value="1"/>
</dbReference>
<keyword evidence="4 5" id="KW-0720">Serine protease</keyword>
<dbReference type="InterPro" id="IPR036852">
    <property type="entry name" value="Peptidase_S8/S53_dom_sf"/>
</dbReference>
<organism evidence="9 10">
    <name type="scientific">Sediminivirga luteola</name>
    <dbReference type="NCBI Taxonomy" id="1774748"/>
    <lineage>
        <taxon>Bacteria</taxon>
        <taxon>Bacillati</taxon>
        <taxon>Actinomycetota</taxon>
        <taxon>Actinomycetes</taxon>
        <taxon>Micrococcales</taxon>
        <taxon>Brevibacteriaceae</taxon>
        <taxon>Sediminivirga</taxon>
    </lineage>
</organism>
<evidence type="ECO:0000313" key="10">
    <source>
        <dbReference type="Proteomes" id="UP000616114"/>
    </source>
</evidence>
<dbReference type="CDD" id="cd00306">
    <property type="entry name" value="Peptidases_S8_S53"/>
    <property type="match status" value="1"/>
</dbReference>
<keyword evidence="2 5" id="KW-0645">Protease</keyword>
<keyword evidence="3 5" id="KW-0378">Hydrolase</keyword>
<feature type="region of interest" description="Disordered" evidence="6">
    <location>
        <begin position="1"/>
        <end position="23"/>
    </location>
</feature>
<accession>A0A8J2TZ82</accession>
<protein>
    <recommendedName>
        <fullName evidence="8">Peptidase S8/S53 domain-containing protein</fullName>
    </recommendedName>
</protein>
<keyword evidence="10" id="KW-1185">Reference proteome</keyword>
<dbReference type="SUPFAM" id="SSF52743">
    <property type="entry name" value="Subtilisin-like"/>
    <property type="match status" value="1"/>
</dbReference>
<name>A0A8J2TZ82_9MICO</name>
<proteinExistence type="inferred from homology"/>
<dbReference type="Pfam" id="PF00082">
    <property type="entry name" value="Peptidase_S8"/>
    <property type="match status" value="1"/>
</dbReference>